<name>A0A8D8BMN1_CULPI</name>
<organism evidence="1">
    <name type="scientific">Culex pipiens</name>
    <name type="common">House mosquito</name>
    <dbReference type="NCBI Taxonomy" id="7175"/>
    <lineage>
        <taxon>Eukaryota</taxon>
        <taxon>Metazoa</taxon>
        <taxon>Ecdysozoa</taxon>
        <taxon>Arthropoda</taxon>
        <taxon>Hexapoda</taxon>
        <taxon>Insecta</taxon>
        <taxon>Pterygota</taxon>
        <taxon>Neoptera</taxon>
        <taxon>Endopterygota</taxon>
        <taxon>Diptera</taxon>
        <taxon>Nematocera</taxon>
        <taxon>Culicoidea</taxon>
        <taxon>Culicidae</taxon>
        <taxon>Culicinae</taxon>
        <taxon>Culicini</taxon>
        <taxon>Culex</taxon>
        <taxon>Culex</taxon>
    </lineage>
</organism>
<dbReference type="AlphaFoldDB" id="A0A8D8BMN1"/>
<sequence length="108" mass="12236">MRFIFQRIGINLQIPLIVPARRKFEGHLIALHLRQPSAEVVNDPREGNFVRSDRSSHHFLGDNGVGVDFWHGAANLFSSWTKQTYTGKKKLGRSTNFEPDSSSELLST</sequence>
<protein>
    <submittedName>
        <fullName evidence="1">(northern house mosquito) hypothetical protein</fullName>
    </submittedName>
</protein>
<proteinExistence type="predicted"/>
<dbReference type="EMBL" id="HBUE01082741">
    <property type="protein sequence ID" value="CAG6478247.1"/>
    <property type="molecule type" value="Transcribed_RNA"/>
</dbReference>
<accession>A0A8D8BMN1</accession>
<reference evidence="1" key="1">
    <citation type="submission" date="2021-05" db="EMBL/GenBank/DDBJ databases">
        <authorList>
            <person name="Alioto T."/>
            <person name="Alioto T."/>
            <person name="Gomez Garrido J."/>
        </authorList>
    </citation>
    <scope>NUCLEOTIDE SEQUENCE</scope>
</reference>
<evidence type="ECO:0000313" key="1">
    <source>
        <dbReference type="EMBL" id="CAG6478247.1"/>
    </source>
</evidence>